<dbReference type="EMBL" id="JBEDUW010000007">
    <property type="protein sequence ID" value="KAK9910118.1"/>
    <property type="molecule type" value="Genomic_DNA"/>
</dbReference>
<feature type="compositionally biased region" description="Acidic residues" evidence="4">
    <location>
        <begin position="98"/>
        <end position="109"/>
    </location>
</feature>
<evidence type="ECO:0000256" key="2">
    <source>
        <dbReference type="ARBA" id="ARBA00025796"/>
    </source>
</evidence>
<name>A0AAW1VTA6_RUBAR</name>
<gene>
    <name evidence="5" type="ORF">M0R45_034093</name>
</gene>
<dbReference type="InterPro" id="IPR044989">
    <property type="entry name" value="TAC1"/>
</dbReference>
<reference evidence="5 6" key="1">
    <citation type="journal article" date="2023" name="G3 (Bethesda)">
        <title>A chromosome-length genome assembly and annotation of blackberry (Rubus argutus, cv. 'Hillquist').</title>
        <authorList>
            <person name="Bruna T."/>
            <person name="Aryal R."/>
            <person name="Dudchenko O."/>
            <person name="Sargent D.J."/>
            <person name="Mead D."/>
            <person name="Buti M."/>
            <person name="Cavallini A."/>
            <person name="Hytonen T."/>
            <person name="Andres J."/>
            <person name="Pham M."/>
            <person name="Weisz D."/>
            <person name="Mascagni F."/>
            <person name="Usai G."/>
            <person name="Natali L."/>
            <person name="Bassil N."/>
            <person name="Fernandez G.E."/>
            <person name="Lomsadze A."/>
            <person name="Armour M."/>
            <person name="Olukolu B."/>
            <person name="Poorten T."/>
            <person name="Britton C."/>
            <person name="Davik J."/>
            <person name="Ashrafi H."/>
            <person name="Aiden E.L."/>
            <person name="Borodovsky M."/>
            <person name="Worthington M."/>
        </authorList>
    </citation>
    <scope>NUCLEOTIDE SEQUENCE [LARGE SCALE GENOMIC DNA]</scope>
    <source>
        <strain evidence="5">PI 553951</strain>
    </source>
</reference>
<dbReference type="Proteomes" id="UP001457282">
    <property type="component" value="Unassembled WGS sequence"/>
</dbReference>
<keyword evidence="6" id="KW-1185">Reference proteome</keyword>
<dbReference type="PANTHER" id="PTHR38366">
    <property type="entry name" value="NAD-DEPENDENT PROTEIN DEACETYLASE HST1-LIKE PROTEIN"/>
    <property type="match status" value="1"/>
</dbReference>
<evidence type="ECO:0000313" key="6">
    <source>
        <dbReference type="Proteomes" id="UP001457282"/>
    </source>
</evidence>
<sequence length="298" mass="33520">MKIFNWVHKRFHHKVLKDGFAGNVEQTEPESNIDKDTQAFLRQVSLVDGLDHGWRDGILTIGTFGFELLKPFNNQNEYSVLESKEGGKESQQISRGGDDDDDDDDDEDSDNVKYEELNPLMFTTFGHSFEDMGSNSDAIAEKPDVILAIDGVPLPPFERSNEISTEPDHDSESDQRKNKGERITLADLFMADCHDGQLKLDSSKVVQPDLKKKMNTRTRNGGLAFAKKLVPRVKEDSTPIKNMQRLMRRMLKRKIHPADIDVKKPTAAVQLISTDVETDASESVSLLPIQGIHSLPCK</sequence>
<evidence type="ECO:0000313" key="5">
    <source>
        <dbReference type="EMBL" id="KAK9910118.1"/>
    </source>
</evidence>
<dbReference type="AlphaFoldDB" id="A0AAW1VTA6"/>
<dbReference type="GO" id="GO:0001763">
    <property type="term" value="P:morphogenesis of a branching structure"/>
    <property type="evidence" value="ECO:0007669"/>
    <property type="project" value="InterPro"/>
</dbReference>
<proteinExistence type="inferred from homology"/>
<evidence type="ECO:0000256" key="1">
    <source>
        <dbReference type="ARBA" id="ARBA00022604"/>
    </source>
</evidence>
<keyword evidence="1" id="KW-0341">Growth regulation</keyword>
<feature type="region of interest" description="Disordered" evidence="4">
    <location>
        <begin position="82"/>
        <end position="111"/>
    </location>
</feature>
<dbReference type="PANTHER" id="PTHR38366:SF1">
    <property type="entry name" value="PROTEIN TILLER ANGLE CONTROL 1"/>
    <property type="match status" value="1"/>
</dbReference>
<organism evidence="5 6">
    <name type="scientific">Rubus argutus</name>
    <name type="common">Southern blackberry</name>
    <dbReference type="NCBI Taxonomy" id="59490"/>
    <lineage>
        <taxon>Eukaryota</taxon>
        <taxon>Viridiplantae</taxon>
        <taxon>Streptophyta</taxon>
        <taxon>Embryophyta</taxon>
        <taxon>Tracheophyta</taxon>
        <taxon>Spermatophyta</taxon>
        <taxon>Magnoliopsida</taxon>
        <taxon>eudicotyledons</taxon>
        <taxon>Gunneridae</taxon>
        <taxon>Pentapetalae</taxon>
        <taxon>rosids</taxon>
        <taxon>fabids</taxon>
        <taxon>Rosales</taxon>
        <taxon>Rosaceae</taxon>
        <taxon>Rosoideae</taxon>
        <taxon>Rosoideae incertae sedis</taxon>
        <taxon>Rubus</taxon>
    </lineage>
</organism>
<evidence type="ECO:0000256" key="3">
    <source>
        <dbReference type="ARBA" id="ARBA00026138"/>
    </source>
</evidence>
<feature type="compositionally biased region" description="Basic and acidic residues" evidence="4">
    <location>
        <begin position="166"/>
        <end position="178"/>
    </location>
</feature>
<evidence type="ECO:0000256" key="4">
    <source>
        <dbReference type="SAM" id="MobiDB-lite"/>
    </source>
</evidence>
<comment type="caution">
    <text evidence="5">The sequence shown here is derived from an EMBL/GenBank/DDBJ whole genome shotgun (WGS) entry which is preliminary data.</text>
</comment>
<accession>A0AAW1VTA6</accession>
<feature type="region of interest" description="Disordered" evidence="4">
    <location>
        <begin position="156"/>
        <end position="178"/>
    </location>
</feature>
<protein>
    <recommendedName>
        <fullName evidence="3">Protein TILLER ANGLE CONTROL 1</fullName>
    </recommendedName>
</protein>
<comment type="similarity">
    <text evidence="2">Belongs to the TAC family.</text>
</comment>